<dbReference type="InterPro" id="IPR006683">
    <property type="entry name" value="Thioestr_dom"/>
</dbReference>
<name>A0A061J804_TRYRA</name>
<evidence type="ECO:0000313" key="4">
    <source>
        <dbReference type="Proteomes" id="UP000031737"/>
    </source>
</evidence>
<accession>A0A061J804</accession>
<dbReference type="InterPro" id="IPR033120">
    <property type="entry name" value="HOTDOG_ACOT"/>
</dbReference>
<feature type="domain" description="HotDog ACOT-type" evidence="2">
    <location>
        <begin position="40"/>
        <end position="157"/>
    </location>
</feature>
<dbReference type="EMBL" id="AUPL01002034">
    <property type="protein sequence ID" value="ESL10236.1"/>
    <property type="molecule type" value="Genomic_DNA"/>
</dbReference>
<dbReference type="InterPro" id="IPR029069">
    <property type="entry name" value="HotDog_dom_sf"/>
</dbReference>
<sequence>MQRLKRLIHSCCFWPNPFVWGPLCGGRRQLVVGSCSNGVRPAVTVNWIDIVGHDTSMAKRIAAGELLAMMDLCAKRVADVYLSSLRPGISSSTVGVMQTVFSSPVLHGDAVRMNGRIVFCGASSLGIYIRFFRQSPSTLVESPAGESFFTMVAIDANLNALKVVPAVEITAEDDIALYHRYVYLRQKTREDEEETRALATKSVTAGSVRCSVNEAKPTHVAISATRTQANRIFLLYHLNNNRTIFGGELMRWMEKHAVHCASMFTGNRNVYTVGMYTVEFRQPVFGTDWVELEADIIYVHDTTMEVGVKLTVEREGRVVITNRASFVMYNSNEIGQKITVLKGLELSDASEEELLRFAQAKERYWRRRRLG</sequence>
<dbReference type="OrthoDB" id="331699at2759"/>
<dbReference type="SUPFAM" id="SSF54637">
    <property type="entry name" value="Thioesterase/thiol ester dehydrase-isomerase"/>
    <property type="match status" value="2"/>
</dbReference>
<dbReference type="GO" id="GO:0009062">
    <property type="term" value="P:fatty acid catabolic process"/>
    <property type="evidence" value="ECO:0007669"/>
    <property type="project" value="TreeGrafter"/>
</dbReference>
<dbReference type="VEuPathDB" id="TriTrypDB:TRSC58_02034"/>
<dbReference type="GO" id="GO:0052816">
    <property type="term" value="F:long-chain fatty acyl-CoA hydrolase activity"/>
    <property type="evidence" value="ECO:0007669"/>
    <property type="project" value="TreeGrafter"/>
</dbReference>
<keyword evidence="4" id="KW-1185">Reference proteome</keyword>
<organism evidence="3 4">
    <name type="scientific">Trypanosoma rangeli SC58</name>
    <dbReference type="NCBI Taxonomy" id="429131"/>
    <lineage>
        <taxon>Eukaryota</taxon>
        <taxon>Discoba</taxon>
        <taxon>Euglenozoa</taxon>
        <taxon>Kinetoplastea</taxon>
        <taxon>Metakinetoplastina</taxon>
        <taxon>Trypanosomatida</taxon>
        <taxon>Trypanosomatidae</taxon>
        <taxon>Trypanosoma</taxon>
        <taxon>Herpetosoma</taxon>
    </lineage>
</organism>
<evidence type="ECO:0000256" key="1">
    <source>
        <dbReference type="ARBA" id="ARBA00022801"/>
    </source>
</evidence>
<keyword evidence="1" id="KW-0378">Hydrolase</keyword>
<feature type="domain" description="HotDog ACOT-type" evidence="2">
    <location>
        <begin position="223"/>
        <end position="334"/>
    </location>
</feature>
<gene>
    <name evidence="3" type="ORF">TRSC58_02034</name>
</gene>
<evidence type="ECO:0000259" key="2">
    <source>
        <dbReference type="PROSITE" id="PS51770"/>
    </source>
</evidence>
<dbReference type="GO" id="GO:0006637">
    <property type="term" value="P:acyl-CoA metabolic process"/>
    <property type="evidence" value="ECO:0007669"/>
    <property type="project" value="TreeGrafter"/>
</dbReference>
<dbReference type="Pfam" id="PF03061">
    <property type="entry name" value="4HBT"/>
    <property type="match status" value="1"/>
</dbReference>
<dbReference type="Proteomes" id="UP000031737">
    <property type="component" value="Unassembled WGS sequence"/>
</dbReference>
<dbReference type="PROSITE" id="PS51770">
    <property type="entry name" value="HOTDOG_ACOT"/>
    <property type="match status" value="2"/>
</dbReference>
<dbReference type="InterPro" id="IPR040170">
    <property type="entry name" value="Cytosol_ACT"/>
</dbReference>
<dbReference type="AlphaFoldDB" id="A0A061J804"/>
<dbReference type="PANTHER" id="PTHR11049:SF24">
    <property type="entry name" value="CYTOSOLIC ACYL COENZYME A THIOESTER HYDROLASE"/>
    <property type="match status" value="1"/>
</dbReference>
<reference evidence="3 4" key="1">
    <citation type="submission" date="2013-07" db="EMBL/GenBank/DDBJ databases">
        <authorList>
            <person name="Stoco P.H."/>
            <person name="Wagner G."/>
            <person name="Gerber A."/>
            <person name="Zaha A."/>
            <person name="Thompson C."/>
            <person name="Bartholomeu D.C."/>
            <person name="Luckemeyer D.D."/>
            <person name="Bahia D."/>
            <person name="Loreto E."/>
            <person name="Prestes E.B."/>
            <person name="Lima F.M."/>
            <person name="Rodrigues-Luiz G."/>
            <person name="Vallejo G.A."/>
            <person name="Filho J.F."/>
            <person name="Monteiro K.M."/>
            <person name="Tyler K.M."/>
            <person name="de Almeida L.G."/>
            <person name="Ortiz M.F."/>
            <person name="Siervo M.A."/>
            <person name="de Moraes M.H."/>
            <person name="Cunha O.L."/>
            <person name="Mendonca-Neto R."/>
            <person name="Silva R."/>
            <person name="Teixeira S.M."/>
            <person name="Murta S.M."/>
            <person name="Sincero T.C."/>
            <person name="Mendes T.A."/>
            <person name="Urmenyi T.P."/>
            <person name="Silva V.G."/>
            <person name="da Rocha W.D."/>
            <person name="Andersson B."/>
            <person name="Romanha A.J."/>
            <person name="Steindel M."/>
            <person name="de Vasconcelos A.T."/>
            <person name="Grisard E.C."/>
        </authorList>
    </citation>
    <scope>NUCLEOTIDE SEQUENCE [LARGE SCALE GENOMIC DNA]</scope>
    <source>
        <strain evidence="3 4">SC58</strain>
    </source>
</reference>
<evidence type="ECO:0000313" key="3">
    <source>
        <dbReference type="EMBL" id="ESL10236.1"/>
    </source>
</evidence>
<proteinExistence type="predicted"/>
<dbReference type="CDD" id="cd03442">
    <property type="entry name" value="BFIT_BACH"/>
    <property type="match status" value="1"/>
</dbReference>
<dbReference type="GO" id="GO:0005829">
    <property type="term" value="C:cytosol"/>
    <property type="evidence" value="ECO:0007669"/>
    <property type="project" value="TreeGrafter"/>
</dbReference>
<protein>
    <recommendedName>
        <fullName evidence="2">HotDog ACOT-type domain-containing protein</fullName>
    </recommendedName>
</protein>
<comment type="caution">
    <text evidence="3">The sequence shown here is derived from an EMBL/GenBank/DDBJ whole genome shotgun (WGS) entry which is preliminary data.</text>
</comment>
<dbReference type="PANTHER" id="PTHR11049">
    <property type="entry name" value="ACYL COENZYME A THIOESTER HYDROLASE"/>
    <property type="match status" value="1"/>
</dbReference>
<dbReference type="Gene3D" id="3.10.129.10">
    <property type="entry name" value="Hotdog Thioesterase"/>
    <property type="match status" value="2"/>
</dbReference>